<dbReference type="PANTHER" id="PTHR44845">
    <property type="entry name" value="CARRIER DOMAIN-CONTAINING PROTEIN"/>
    <property type="match status" value="1"/>
</dbReference>
<evidence type="ECO:0000256" key="2">
    <source>
        <dbReference type="ARBA" id="ARBA00022553"/>
    </source>
</evidence>
<dbReference type="PANTHER" id="PTHR44845:SF1">
    <property type="entry name" value="L-2-AMINOADIPATE REDUCTASE"/>
    <property type="match status" value="1"/>
</dbReference>
<dbReference type="InParanoid" id="A0A2K1R2Y3"/>
<evidence type="ECO:0000259" key="3">
    <source>
        <dbReference type="Pfam" id="PF07993"/>
    </source>
</evidence>
<evidence type="ECO:0000256" key="1">
    <source>
        <dbReference type="ARBA" id="ARBA00022450"/>
    </source>
</evidence>
<proteinExistence type="predicted"/>
<dbReference type="SUPFAM" id="SSF51735">
    <property type="entry name" value="NAD(P)-binding Rossmann-fold domains"/>
    <property type="match status" value="1"/>
</dbReference>
<dbReference type="EMBL" id="NKHZ01000010">
    <property type="protein sequence ID" value="PNS21651.1"/>
    <property type="molecule type" value="Genomic_DNA"/>
</dbReference>
<feature type="domain" description="Thioester reductase (TE)" evidence="3">
    <location>
        <begin position="12"/>
        <end position="239"/>
    </location>
</feature>
<evidence type="ECO:0000313" key="4">
    <source>
        <dbReference type="EMBL" id="PNS21651.1"/>
    </source>
</evidence>
<gene>
    <name evidence="4" type="ORF">CAC42_1505</name>
</gene>
<dbReference type="InterPro" id="IPR036291">
    <property type="entry name" value="NAD(P)-bd_dom_sf"/>
</dbReference>
<dbReference type="Proteomes" id="UP000243797">
    <property type="component" value="Unassembled WGS sequence"/>
</dbReference>
<dbReference type="STRING" id="2082308.A0A2K1R2Y3"/>
<keyword evidence="2" id="KW-0597">Phosphoprotein</keyword>
<dbReference type="Gene3D" id="3.40.50.720">
    <property type="entry name" value="NAD(P)-binding Rossmann-like Domain"/>
    <property type="match status" value="1"/>
</dbReference>
<keyword evidence="1" id="KW-0596">Phosphopantetheine</keyword>
<evidence type="ECO:0000313" key="5">
    <source>
        <dbReference type="Proteomes" id="UP000243797"/>
    </source>
</evidence>
<organism evidence="4 5">
    <name type="scientific">Sphaceloma murrayae</name>
    <dbReference type="NCBI Taxonomy" id="2082308"/>
    <lineage>
        <taxon>Eukaryota</taxon>
        <taxon>Fungi</taxon>
        <taxon>Dikarya</taxon>
        <taxon>Ascomycota</taxon>
        <taxon>Pezizomycotina</taxon>
        <taxon>Dothideomycetes</taxon>
        <taxon>Dothideomycetidae</taxon>
        <taxon>Myriangiales</taxon>
        <taxon>Elsinoaceae</taxon>
        <taxon>Sphaceloma</taxon>
    </lineage>
</organism>
<name>A0A2K1R2Y3_9PEZI</name>
<dbReference type="Pfam" id="PF07993">
    <property type="entry name" value="NAD_binding_4"/>
    <property type="match status" value="1"/>
</dbReference>
<protein>
    <recommendedName>
        <fullName evidence="3">Thioester reductase (TE) domain-containing protein</fullName>
    </recommendedName>
</protein>
<keyword evidence="5" id="KW-1185">Reference proteome</keyword>
<comment type="caution">
    <text evidence="4">The sequence shown here is derived from an EMBL/GenBank/DDBJ whole genome shotgun (WGS) entry which is preliminary data.</text>
</comment>
<dbReference type="AlphaFoldDB" id="A0A2K1R2Y3"/>
<sequence length="392" mass="43797">MPRTSKGHIVLLTGATGSIGRHILYHLAVSPSVSHIYALVRAPTHAGAVSRLPQALRAARLSLPPEAWTKITAIPSSLSDAQLSLPGDLYTTLHQQVTTIIHGAWIVNFNLPLSAFESHIAATASLLNFAITSPTSPKPTFNFISSVASVFRAPKGPILEKRHPISWAGRIGYGYSKWVAEALCDAASHSTNGQVDVRVLRTGQICGDRRDGVWNFKEVFPMTVQSALSVGALPLTREINYWLPMDVAGDGIVQLALREREKTAEARVWHVSNAKGMSWDEEFLPALRRHGLQFEAVERERWCEILAAYPDPVRNPTWRLLEFYRGRYEKGGVDEENFWLDTRESGRCCSALRDGVEVDEELIGKFLHYWMSLPRWRSLIDESGQEIVRSHL</sequence>
<reference evidence="4 5" key="1">
    <citation type="submission" date="2017-06" db="EMBL/GenBank/DDBJ databases">
        <title>Draft genome sequence of a variant of Elsinoe murrayae.</title>
        <authorList>
            <person name="Cheng Q."/>
        </authorList>
    </citation>
    <scope>NUCLEOTIDE SEQUENCE [LARGE SCALE GENOMIC DNA]</scope>
    <source>
        <strain evidence="4 5">CQ-2017a</strain>
    </source>
</reference>
<accession>A0A2K1R2Y3</accession>
<dbReference type="OrthoDB" id="3937794at2759"/>
<dbReference type="InterPro" id="IPR013120">
    <property type="entry name" value="FAR_NAD-bd"/>
</dbReference>